<dbReference type="Proteomes" id="UP000010878">
    <property type="component" value="Chromosome"/>
</dbReference>
<dbReference type="GO" id="GO:0004066">
    <property type="term" value="F:asparagine synthase (glutamine-hydrolyzing) activity"/>
    <property type="evidence" value="ECO:0007669"/>
    <property type="project" value="InterPro"/>
</dbReference>
<dbReference type="SUPFAM" id="SSF52402">
    <property type="entry name" value="Adenine nucleotide alpha hydrolases-like"/>
    <property type="match status" value="1"/>
</dbReference>
<name>L0K0C6_9EURY</name>
<evidence type="ECO:0000313" key="3">
    <source>
        <dbReference type="Proteomes" id="UP000010878"/>
    </source>
</evidence>
<dbReference type="EMBL" id="CP003929">
    <property type="protein sequence ID" value="AGB38752.1"/>
    <property type="molecule type" value="Genomic_DNA"/>
</dbReference>
<feature type="domain" description="Asparagine synthetase" evidence="1">
    <location>
        <begin position="73"/>
        <end position="135"/>
    </location>
</feature>
<sequence length="423" mass="48174">MRTSHVVDDFLFYGCEIDPEVVGLPETLLANPPRESYRDDVPELTSRATDLLHTILAERVAALPRETQHIIPLSSGLDSRILLEALLEHVATENITTVSYGSPGTWDFEIPRAIANEVGVDHQQIDLTSQQTEWSLSTLETHTTTLDTYQNIFESYPNSLPAERMDAERSVIWSGFYGALTGGKLMSNRPTSWNAAQQYFVDWNKSTDSPLLSHEYTPETALPSEPWLPADVLGYDLQLNLGVRQRCNTGPGVICDPELYEAPYTDDRWVQFWCRVPRKYRQNRSLIESVFYHICQRTHTYPSDSNYGAPLSRNSYFAFACGAFNVLYARAKAALFDGIHYPDPHENYVNYGAAFRSDGRFRKIGQEAISSLEDRNLFEQDVSDRWKTHLRKGGLGKEIQLLISLELFLRVEDENQKPPKVRV</sequence>
<proteinExistence type="predicted"/>
<dbReference type="InterPro" id="IPR001962">
    <property type="entry name" value="Asn_synthase"/>
</dbReference>
<dbReference type="KEGG" id="nou:Natoc_2998"/>
<dbReference type="eggNOG" id="arCOG00121">
    <property type="taxonomic scope" value="Archaea"/>
</dbReference>
<evidence type="ECO:0000313" key="2">
    <source>
        <dbReference type="EMBL" id="AGB38752.1"/>
    </source>
</evidence>
<dbReference type="STRING" id="694430.Natoc_2998"/>
<dbReference type="Gene3D" id="3.40.50.620">
    <property type="entry name" value="HUPs"/>
    <property type="match status" value="1"/>
</dbReference>
<protein>
    <submittedName>
        <fullName evidence="2">Asparagine synthase (Glutamine-hydrolyzing)</fullName>
    </submittedName>
</protein>
<dbReference type="HOGENOM" id="CLU_648327_0_0_2"/>
<accession>L0K0C6</accession>
<dbReference type="Pfam" id="PF00733">
    <property type="entry name" value="Asn_synthase"/>
    <property type="match status" value="1"/>
</dbReference>
<reference evidence="2 3" key="1">
    <citation type="submission" date="2012-11" db="EMBL/GenBank/DDBJ databases">
        <title>FINISHED of Natronococcus occultus SP4, DSM 3396.</title>
        <authorList>
            <consortium name="DOE Joint Genome Institute"/>
            <person name="Eisen J."/>
            <person name="Huntemann M."/>
            <person name="Wei C.-L."/>
            <person name="Han J."/>
            <person name="Detter J.C."/>
            <person name="Han C."/>
            <person name="Tapia R."/>
            <person name="Chen A."/>
            <person name="Kyrpides N."/>
            <person name="Mavromatis K."/>
            <person name="Markowitz V."/>
            <person name="Szeto E."/>
            <person name="Ivanova N."/>
            <person name="Mikhailova N."/>
            <person name="Ovchinnikova G."/>
            <person name="Pagani I."/>
            <person name="Pati A."/>
            <person name="Goodwin L."/>
            <person name="Nordberg H.P."/>
            <person name="Cantor M.N."/>
            <person name="Hua S.X."/>
            <person name="Woyke T."/>
            <person name="Eisen J."/>
            <person name="Klenk H.-P."/>
            <person name="Klenk H.-P."/>
        </authorList>
    </citation>
    <scope>NUCLEOTIDE SEQUENCE [LARGE SCALE GENOMIC DNA]</scope>
    <source>
        <strain evidence="2 3">SP4</strain>
    </source>
</reference>
<gene>
    <name evidence="2" type="ORF">Natoc_2998</name>
</gene>
<keyword evidence="3" id="KW-1185">Reference proteome</keyword>
<evidence type="ECO:0000259" key="1">
    <source>
        <dbReference type="Pfam" id="PF00733"/>
    </source>
</evidence>
<dbReference type="GO" id="GO:0006529">
    <property type="term" value="P:asparagine biosynthetic process"/>
    <property type="evidence" value="ECO:0007669"/>
    <property type="project" value="InterPro"/>
</dbReference>
<dbReference type="InterPro" id="IPR014729">
    <property type="entry name" value="Rossmann-like_a/b/a_fold"/>
</dbReference>
<dbReference type="AlphaFoldDB" id="L0K0C6"/>
<organism evidence="2 3">
    <name type="scientific">Natronococcus occultus SP4</name>
    <dbReference type="NCBI Taxonomy" id="694430"/>
    <lineage>
        <taxon>Archaea</taxon>
        <taxon>Methanobacteriati</taxon>
        <taxon>Methanobacteriota</taxon>
        <taxon>Stenosarchaea group</taxon>
        <taxon>Halobacteria</taxon>
        <taxon>Halobacteriales</taxon>
        <taxon>Natrialbaceae</taxon>
        <taxon>Natronococcus</taxon>
    </lineage>
</organism>